<dbReference type="PATRIC" id="fig|345073.21.peg.1368"/>
<dbReference type="InterPro" id="IPR012337">
    <property type="entry name" value="RNaseH-like_sf"/>
</dbReference>
<dbReference type="GO" id="GO:0008408">
    <property type="term" value="F:3'-5' exonuclease activity"/>
    <property type="evidence" value="ECO:0007669"/>
    <property type="project" value="TreeGrafter"/>
</dbReference>
<dbReference type="KEGG" id="vco:VC0395_A0909"/>
<dbReference type="InterPro" id="IPR036397">
    <property type="entry name" value="RNaseH_sf"/>
</dbReference>
<sequence>MSAMFDSAIYWPARFAHLAQQARQTHLQRFYAQPLVEGSTPIHQCSLVALDFETTGLNAEQDAIVSIGLVPFTTQRIFLSQARYWLVKPSQPLEDESIVFHGITHSELQHAQAPEQVLKELLEALHGKIVVVHFRHIERDFLRQISLNIWGEAIEFPVLDTLEIERQLLDKQRSLWQRIARRPLPSIRLGQSRMRYHLPPYSPHHALTDAIATAELFQAQCAHHLPPHTAIQSLWL</sequence>
<dbReference type="GO" id="GO:0006259">
    <property type="term" value="P:DNA metabolic process"/>
    <property type="evidence" value="ECO:0007669"/>
    <property type="project" value="UniProtKB-ARBA"/>
</dbReference>
<dbReference type="PANTHER" id="PTHR30231:SF4">
    <property type="entry name" value="PROTEIN NEN2"/>
    <property type="match status" value="1"/>
</dbReference>
<dbReference type="Pfam" id="PF00929">
    <property type="entry name" value="RNase_T"/>
    <property type="match status" value="1"/>
</dbReference>
<dbReference type="SMR" id="A0A0H3AH11"/>
<name>A0A0H3AH11_VIBC3</name>
<dbReference type="EMBL" id="CP000627">
    <property type="protein sequence ID" value="ABQ20255.1"/>
    <property type="molecule type" value="Genomic_DNA"/>
</dbReference>
<dbReference type="FunFam" id="3.30.420.10:FF:000205">
    <property type="entry name" value="DNA polymerase III epsilon subunit"/>
    <property type="match status" value="1"/>
</dbReference>
<accession>A0A0H3AH11</accession>
<evidence type="ECO:0000256" key="2">
    <source>
        <dbReference type="ARBA" id="ARBA00022801"/>
    </source>
</evidence>
<dbReference type="AlphaFoldDB" id="A0A0H3AH11"/>
<dbReference type="Proteomes" id="UP000000249">
    <property type="component" value="Chromosome 1"/>
</dbReference>
<evidence type="ECO:0000313" key="5">
    <source>
        <dbReference type="EMBL" id="ABQ20255.1"/>
    </source>
</evidence>
<evidence type="ECO:0000256" key="1">
    <source>
        <dbReference type="ARBA" id="ARBA00022722"/>
    </source>
</evidence>
<gene>
    <name evidence="5" type="ordered locus">VC0395_A0909</name>
</gene>
<dbReference type="InterPro" id="IPR013520">
    <property type="entry name" value="Ribonucl_H"/>
</dbReference>
<dbReference type="PANTHER" id="PTHR30231">
    <property type="entry name" value="DNA POLYMERASE III SUBUNIT EPSILON"/>
    <property type="match status" value="1"/>
</dbReference>
<evidence type="ECO:0000259" key="4">
    <source>
        <dbReference type="SMART" id="SM00479"/>
    </source>
</evidence>
<dbReference type="SMART" id="SM00479">
    <property type="entry name" value="EXOIII"/>
    <property type="match status" value="1"/>
</dbReference>
<dbReference type="SUPFAM" id="SSF53098">
    <property type="entry name" value="Ribonuclease H-like"/>
    <property type="match status" value="1"/>
</dbReference>
<protein>
    <submittedName>
        <fullName evidence="5">DNA polymerase III, epsilon subunit</fullName>
    </submittedName>
</protein>
<dbReference type="KEGG" id="vcr:VC395_1409"/>
<reference evidence="5 6" key="1">
    <citation type="submission" date="2007-03" db="EMBL/GenBank/DDBJ databases">
        <authorList>
            <person name="Heidelberg J."/>
        </authorList>
    </citation>
    <scope>NUCLEOTIDE SEQUENCE [LARGE SCALE GENOMIC DNA]</scope>
    <source>
        <strain evidence="6">ATCC 39541 / Classical Ogawa 395 / O395</strain>
    </source>
</reference>
<evidence type="ECO:0000256" key="3">
    <source>
        <dbReference type="ARBA" id="ARBA00022839"/>
    </source>
</evidence>
<dbReference type="GO" id="GO:0005829">
    <property type="term" value="C:cytosol"/>
    <property type="evidence" value="ECO:0007669"/>
    <property type="project" value="TreeGrafter"/>
</dbReference>
<dbReference type="NCBIfam" id="NF006602">
    <property type="entry name" value="PRK09146.1"/>
    <property type="match status" value="1"/>
</dbReference>
<organism evidence="5 6">
    <name type="scientific">Vibrio cholerae serotype O1 (strain ATCC 39541 / Classical Ogawa 395 / O395)</name>
    <dbReference type="NCBI Taxonomy" id="345073"/>
    <lineage>
        <taxon>Bacteria</taxon>
        <taxon>Pseudomonadati</taxon>
        <taxon>Pseudomonadota</taxon>
        <taxon>Gammaproteobacteria</taxon>
        <taxon>Vibrionales</taxon>
        <taxon>Vibrionaceae</taxon>
        <taxon>Vibrio</taxon>
    </lineage>
</organism>
<keyword evidence="3" id="KW-0269">Exonuclease</keyword>
<dbReference type="GO" id="GO:0003676">
    <property type="term" value="F:nucleic acid binding"/>
    <property type="evidence" value="ECO:0007669"/>
    <property type="project" value="InterPro"/>
</dbReference>
<dbReference type="OrthoDB" id="5497329at2"/>
<feature type="domain" description="Exonuclease" evidence="4">
    <location>
        <begin position="46"/>
        <end position="226"/>
    </location>
</feature>
<proteinExistence type="predicted"/>
<dbReference type="CDD" id="cd06127">
    <property type="entry name" value="DEDDh"/>
    <property type="match status" value="1"/>
</dbReference>
<keyword evidence="2" id="KW-0378">Hydrolase</keyword>
<keyword evidence="1" id="KW-0540">Nuclease</keyword>
<dbReference type="eggNOG" id="COG0847">
    <property type="taxonomic scope" value="Bacteria"/>
</dbReference>
<evidence type="ECO:0000313" key="6">
    <source>
        <dbReference type="Proteomes" id="UP000000249"/>
    </source>
</evidence>
<dbReference type="Gene3D" id="3.30.420.10">
    <property type="entry name" value="Ribonuclease H-like superfamily/Ribonuclease H"/>
    <property type="match status" value="1"/>
</dbReference>